<proteinExistence type="predicted"/>
<dbReference type="Pfam" id="PF05678">
    <property type="entry name" value="VQ"/>
    <property type="match status" value="1"/>
</dbReference>
<dbReference type="InterPro" id="IPR039610">
    <property type="entry name" value="VQ29"/>
</dbReference>
<feature type="region of interest" description="Disordered" evidence="1">
    <location>
        <begin position="1"/>
        <end position="55"/>
    </location>
</feature>
<evidence type="ECO:0000313" key="3">
    <source>
        <dbReference type="EMBL" id="SPC92756.1"/>
    </source>
</evidence>
<dbReference type="EMBL" id="OIVN01001335">
    <property type="protein sequence ID" value="SPC92756.1"/>
    <property type="molecule type" value="Genomic_DNA"/>
</dbReference>
<dbReference type="InterPro" id="IPR008889">
    <property type="entry name" value="VQ"/>
</dbReference>
<feature type="compositionally biased region" description="Basic residues" evidence="1">
    <location>
        <begin position="39"/>
        <end position="49"/>
    </location>
</feature>
<feature type="domain" description="VQ" evidence="2">
    <location>
        <begin position="58"/>
        <end position="81"/>
    </location>
</feature>
<accession>A0A2N9FPV7</accession>
<dbReference type="PANTHER" id="PTHR34794:SF1">
    <property type="entry name" value="OS10G0101800 PROTEIN"/>
    <property type="match status" value="1"/>
</dbReference>
<gene>
    <name evidence="3" type="ORF">FSB_LOCUS20638</name>
    <name evidence="4" type="ORF">FSB_LOCUS46420</name>
</gene>
<evidence type="ECO:0000259" key="2">
    <source>
        <dbReference type="Pfam" id="PF05678"/>
    </source>
</evidence>
<organism evidence="3">
    <name type="scientific">Fagus sylvatica</name>
    <name type="common">Beechnut</name>
    <dbReference type="NCBI Taxonomy" id="28930"/>
    <lineage>
        <taxon>Eukaryota</taxon>
        <taxon>Viridiplantae</taxon>
        <taxon>Streptophyta</taxon>
        <taxon>Embryophyta</taxon>
        <taxon>Tracheophyta</taxon>
        <taxon>Spermatophyta</taxon>
        <taxon>Magnoliopsida</taxon>
        <taxon>eudicotyledons</taxon>
        <taxon>Gunneridae</taxon>
        <taxon>Pentapetalae</taxon>
        <taxon>rosids</taxon>
        <taxon>fabids</taxon>
        <taxon>Fagales</taxon>
        <taxon>Fagaceae</taxon>
        <taxon>Fagus</taxon>
    </lineage>
</organism>
<protein>
    <recommendedName>
        <fullName evidence="2">VQ domain-containing protein</fullName>
    </recommendedName>
</protein>
<dbReference type="AlphaFoldDB" id="A0A2N9FPV7"/>
<evidence type="ECO:0000313" key="4">
    <source>
        <dbReference type="EMBL" id="SPD18538.1"/>
    </source>
</evidence>
<dbReference type="PANTHER" id="PTHR34794">
    <property type="entry name" value="EXPRESSED PROTEIN"/>
    <property type="match status" value="1"/>
</dbReference>
<evidence type="ECO:0000256" key="1">
    <source>
        <dbReference type="SAM" id="MobiDB-lite"/>
    </source>
</evidence>
<sequence length="185" mass="20355">MITMEAYSSSSSSSTYLSQNLREAKGPKLPQQFNSSLHTVRKPPSKPWKKPVAPLPPTPPRIYKVDPINFRDLVQKLTGANEFQSQRLQSVAPPPLNVSNTQPLMFNRGITVIPQLHQSTSKAAPLNAVYQDLTSGTLEMKPQKISDSDQDAPFSLGMNLSPSSMSWCSFLSPGTLSSLEQRTVL</sequence>
<dbReference type="EMBL" id="OIVN01004647">
    <property type="protein sequence ID" value="SPD18538.1"/>
    <property type="molecule type" value="Genomic_DNA"/>
</dbReference>
<reference evidence="3" key="1">
    <citation type="submission" date="2018-02" db="EMBL/GenBank/DDBJ databases">
        <authorList>
            <person name="Cohen D.B."/>
            <person name="Kent A.D."/>
        </authorList>
    </citation>
    <scope>NUCLEOTIDE SEQUENCE</scope>
</reference>
<name>A0A2N9FPV7_FAGSY</name>